<dbReference type="OrthoDB" id="8197512at2759"/>
<keyword evidence="2" id="KW-1185">Reference proteome</keyword>
<protein>
    <submittedName>
        <fullName evidence="1">Uncharacterized protein</fullName>
    </submittedName>
</protein>
<comment type="caution">
    <text evidence="1">The sequence shown here is derived from an EMBL/GenBank/DDBJ whole genome shotgun (WGS) entry which is preliminary data.</text>
</comment>
<dbReference type="EMBL" id="BGZK01000068">
    <property type="protein sequence ID" value="GBP14953.1"/>
    <property type="molecule type" value="Genomic_DNA"/>
</dbReference>
<sequence length="183" mass="21320">MAHLQLQITKTEKGSSVPLYKFRLPVAAHRVIRELLRVVNTLATLVALSVLKVSYPSSKRQLDWKHYAINIKGKYLNRHRFADDLAILAETYNIRLNPYMYVKKLKWKWAGQVARLQDQRWTRRVKSGKGQLGTRGKVNPTIRWYNGVKSIAGYNWLEVVPHRYGYIVEAFAYENGVFVQEDT</sequence>
<evidence type="ECO:0000313" key="2">
    <source>
        <dbReference type="Proteomes" id="UP000299102"/>
    </source>
</evidence>
<proteinExistence type="predicted"/>
<organism evidence="1 2">
    <name type="scientific">Eumeta variegata</name>
    <name type="common">Bagworm moth</name>
    <name type="synonym">Eumeta japonica</name>
    <dbReference type="NCBI Taxonomy" id="151549"/>
    <lineage>
        <taxon>Eukaryota</taxon>
        <taxon>Metazoa</taxon>
        <taxon>Ecdysozoa</taxon>
        <taxon>Arthropoda</taxon>
        <taxon>Hexapoda</taxon>
        <taxon>Insecta</taxon>
        <taxon>Pterygota</taxon>
        <taxon>Neoptera</taxon>
        <taxon>Endopterygota</taxon>
        <taxon>Lepidoptera</taxon>
        <taxon>Glossata</taxon>
        <taxon>Ditrysia</taxon>
        <taxon>Tineoidea</taxon>
        <taxon>Psychidae</taxon>
        <taxon>Oiketicinae</taxon>
        <taxon>Eumeta</taxon>
    </lineage>
</organism>
<dbReference type="Proteomes" id="UP000299102">
    <property type="component" value="Unassembled WGS sequence"/>
</dbReference>
<reference evidence="1 2" key="1">
    <citation type="journal article" date="2019" name="Commun. Biol.">
        <title>The bagworm genome reveals a unique fibroin gene that provides high tensile strength.</title>
        <authorList>
            <person name="Kono N."/>
            <person name="Nakamura H."/>
            <person name="Ohtoshi R."/>
            <person name="Tomita M."/>
            <person name="Numata K."/>
            <person name="Arakawa K."/>
        </authorList>
    </citation>
    <scope>NUCLEOTIDE SEQUENCE [LARGE SCALE GENOMIC DNA]</scope>
</reference>
<accession>A0A4C1TKC6</accession>
<name>A0A4C1TKC6_EUMVA</name>
<gene>
    <name evidence="1" type="ORF">EVAR_6605_1</name>
</gene>
<evidence type="ECO:0000313" key="1">
    <source>
        <dbReference type="EMBL" id="GBP14953.1"/>
    </source>
</evidence>
<dbReference type="AlphaFoldDB" id="A0A4C1TKC6"/>